<feature type="signal peptide" evidence="1">
    <location>
        <begin position="1"/>
        <end position="27"/>
    </location>
</feature>
<proteinExistence type="predicted"/>
<evidence type="ECO:0000256" key="1">
    <source>
        <dbReference type="SAM" id="SignalP"/>
    </source>
</evidence>
<organism evidence="2 3">
    <name type="scientific">Mucuna pruriens</name>
    <name type="common">Velvet bean</name>
    <name type="synonym">Dolichos pruriens</name>
    <dbReference type="NCBI Taxonomy" id="157652"/>
    <lineage>
        <taxon>Eukaryota</taxon>
        <taxon>Viridiplantae</taxon>
        <taxon>Streptophyta</taxon>
        <taxon>Embryophyta</taxon>
        <taxon>Tracheophyta</taxon>
        <taxon>Spermatophyta</taxon>
        <taxon>Magnoliopsida</taxon>
        <taxon>eudicotyledons</taxon>
        <taxon>Gunneridae</taxon>
        <taxon>Pentapetalae</taxon>
        <taxon>rosids</taxon>
        <taxon>fabids</taxon>
        <taxon>Fabales</taxon>
        <taxon>Fabaceae</taxon>
        <taxon>Papilionoideae</taxon>
        <taxon>50 kb inversion clade</taxon>
        <taxon>NPAAA clade</taxon>
        <taxon>indigoferoid/millettioid clade</taxon>
        <taxon>Phaseoleae</taxon>
        <taxon>Mucuna</taxon>
    </lineage>
</organism>
<feature type="chain" id="PRO_5016985002" description="Secreted protein" evidence="1">
    <location>
        <begin position="28"/>
        <end position="80"/>
    </location>
</feature>
<dbReference type="AlphaFoldDB" id="A0A371E0P5"/>
<protein>
    <recommendedName>
        <fullName evidence="4">Secreted protein</fullName>
    </recommendedName>
</protein>
<evidence type="ECO:0000313" key="3">
    <source>
        <dbReference type="Proteomes" id="UP000257109"/>
    </source>
</evidence>
<dbReference type="EMBL" id="QJKJ01017577">
    <property type="protein sequence ID" value="RDX58359.1"/>
    <property type="molecule type" value="Genomic_DNA"/>
</dbReference>
<evidence type="ECO:0008006" key="4">
    <source>
        <dbReference type="Google" id="ProtNLM"/>
    </source>
</evidence>
<accession>A0A371E0P5</accession>
<reference evidence="2" key="1">
    <citation type="submission" date="2018-05" db="EMBL/GenBank/DDBJ databases">
        <title>Draft genome of Mucuna pruriens seed.</title>
        <authorList>
            <person name="Nnadi N.E."/>
            <person name="Vos R."/>
            <person name="Hasami M.H."/>
            <person name="Devisetty U.K."/>
            <person name="Aguiy J.C."/>
        </authorList>
    </citation>
    <scope>NUCLEOTIDE SEQUENCE [LARGE SCALE GENOMIC DNA]</scope>
    <source>
        <strain evidence="2">JCA_2017</strain>
    </source>
</reference>
<keyword evidence="1" id="KW-0732">Signal</keyword>
<dbReference type="OrthoDB" id="10420707at2759"/>
<name>A0A371E0P5_MUCPR</name>
<sequence length="80" mass="9216">MWLAETWCIIQSRILLFVGYSFFCCDSLCPPHERTGATFRDLIGTYCARGVFSCGHLTCQLGERRKLSYLQLSYFINSGY</sequence>
<dbReference type="Proteomes" id="UP000257109">
    <property type="component" value="Unassembled WGS sequence"/>
</dbReference>
<evidence type="ECO:0000313" key="2">
    <source>
        <dbReference type="EMBL" id="RDX58359.1"/>
    </source>
</evidence>
<keyword evidence="3" id="KW-1185">Reference proteome</keyword>
<gene>
    <name evidence="2" type="ORF">CR513_62333</name>
</gene>
<comment type="caution">
    <text evidence="2">The sequence shown here is derived from an EMBL/GenBank/DDBJ whole genome shotgun (WGS) entry which is preliminary data.</text>
</comment>